<evidence type="ECO:0000259" key="3">
    <source>
        <dbReference type="PROSITE" id="PS51186"/>
    </source>
</evidence>
<dbReference type="InterPro" id="IPR000182">
    <property type="entry name" value="GNAT_dom"/>
</dbReference>
<dbReference type="PANTHER" id="PTHR43800:SF1">
    <property type="entry name" value="PEPTIDYL-LYSINE N-ACETYLTRANSFERASE YJAB"/>
    <property type="match status" value="1"/>
</dbReference>
<evidence type="ECO:0000256" key="1">
    <source>
        <dbReference type="ARBA" id="ARBA00022679"/>
    </source>
</evidence>
<dbReference type="InterPro" id="IPR016181">
    <property type="entry name" value="Acyl_CoA_acyltransferase"/>
</dbReference>
<evidence type="ECO:0000256" key="2">
    <source>
        <dbReference type="ARBA" id="ARBA00023315"/>
    </source>
</evidence>
<reference evidence="4 5" key="1">
    <citation type="submission" date="2022-11" db="EMBL/GenBank/DDBJ databases">
        <title>Spartinivicinus poritis sp. nov., isolated from scleractinian coral Porites lutea.</title>
        <authorList>
            <person name="Zhang G."/>
            <person name="Cai L."/>
            <person name="Wei Q."/>
        </authorList>
    </citation>
    <scope>NUCLEOTIDE SEQUENCE [LARGE SCALE GENOMIC DNA]</scope>
    <source>
        <strain evidence="4 5">A2-2</strain>
    </source>
</reference>
<dbReference type="GO" id="GO:0016746">
    <property type="term" value="F:acyltransferase activity"/>
    <property type="evidence" value="ECO:0007669"/>
    <property type="project" value="UniProtKB-KW"/>
</dbReference>
<feature type="domain" description="N-acetyltransferase" evidence="3">
    <location>
        <begin position="1"/>
        <end position="142"/>
    </location>
</feature>
<dbReference type="Pfam" id="PF13508">
    <property type="entry name" value="Acetyltransf_7"/>
    <property type="match status" value="1"/>
</dbReference>
<keyword evidence="2 4" id="KW-0012">Acyltransferase</keyword>
<dbReference type="CDD" id="cd04301">
    <property type="entry name" value="NAT_SF"/>
    <property type="match status" value="1"/>
</dbReference>
<comment type="caution">
    <text evidence="4">The sequence shown here is derived from an EMBL/GenBank/DDBJ whole genome shotgun (WGS) entry which is preliminary data.</text>
</comment>
<sequence length="146" mass="16713">MIRPFIPTDMDTVLNIWLEASIKAHDFVSPDFWHSKLNLMQEVYIPSSETYVYEDAEGIKGFFSLYNNTLAAIFVDPSDQGSGIGQQLLAKAKSLRNKLDLTVYRDNKKSIKFYQQNGFTAIKEQPDEHTGKTEILMAYYSTNQDT</sequence>
<dbReference type="PANTHER" id="PTHR43800">
    <property type="entry name" value="PEPTIDYL-LYSINE N-ACETYLTRANSFERASE YJAB"/>
    <property type="match status" value="1"/>
</dbReference>
<protein>
    <submittedName>
        <fullName evidence="4">GNAT family N-acetyltransferase</fullName>
        <ecNumber evidence="4">2.3.1.-</ecNumber>
    </submittedName>
</protein>
<evidence type="ECO:0000313" key="4">
    <source>
        <dbReference type="EMBL" id="MDE1463782.1"/>
    </source>
</evidence>
<keyword evidence="1 4" id="KW-0808">Transferase</keyword>
<accession>A0ABT5UE36</accession>
<evidence type="ECO:0000313" key="5">
    <source>
        <dbReference type="Proteomes" id="UP001528823"/>
    </source>
</evidence>
<gene>
    <name evidence="4" type="ORF">ORQ98_17660</name>
</gene>
<dbReference type="Proteomes" id="UP001528823">
    <property type="component" value="Unassembled WGS sequence"/>
</dbReference>
<dbReference type="EC" id="2.3.1.-" evidence="4"/>
<dbReference type="SUPFAM" id="SSF55729">
    <property type="entry name" value="Acyl-CoA N-acyltransferases (Nat)"/>
    <property type="match status" value="1"/>
</dbReference>
<dbReference type="PROSITE" id="PS51186">
    <property type="entry name" value="GNAT"/>
    <property type="match status" value="1"/>
</dbReference>
<keyword evidence="5" id="KW-1185">Reference proteome</keyword>
<dbReference type="EMBL" id="JAPMOU010000024">
    <property type="protein sequence ID" value="MDE1463782.1"/>
    <property type="molecule type" value="Genomic_DNA"/>
</dbReference>
<organism evidence="4 5">
    <name type="scientific">Spartinivicinus poritis</name>
    <dbReference type="NCBI Taxonomy" id="2994640"/>
    <lineage>
        <taxon>Bacteria</taxon>
        <taxon>Pseudomonadati</taxon>
        <taxon>Pseudomonadota</taxon>
        <taxon>Gammaproteobacteria</taxon>
        <taxon>Oceanospirillales</taxon>
        <taxon>Zooshikellaceae</taxon>
        <taxon>Spartinivicinus</taxon>
    </lineage>
</organism>
<name>A0ABT5UE36_9GAMM</name>
<dbReference type="Gene3D" id="3.40.630.30">
    <property type="match status" value="1"/>
</dbReference>
<proteinExistence type="predicted"/>